<dbReference type="InterPro" id="IPR044086">
    <property type="entry name" value="LUC3-like"/>
</dbReference>
<evidence type="ECO:0000256" key="4">
    <source>
        <dbReference type="RuleBase" id="RU003345"/>
    </source>
</evidence>
<comment type="similarity">
    <text evidence="1 4">Belongs to the aldehyde dehydrogenase family.</text>
</comment>
<dbReference type="Gene3D" id="3.40.605.10">
    <property type="entry name" value="Aldehyde Dehydrogenase, Chain A, domain 1"/>
    <property type="match status" value="1"/>
</dbReference>
<dbReference type="EMBL" id="VITO01000011">
    <property type="protein sequence ID" value="TWB25043.1"/>
    <property type="molecule type" value="Genomic_DNA"/>
</dbReference>
<evidence type="ECO:0000256" key="2">
    <source>
        <dbReference type="ARBA" id="ARBA00023002"/>
    </source>
</evidence>
<dbReference type="CDD" id="cd07106">
    <property type="entry name" value="ALDH_AldA-AAD23400"/>
    <property type="match status" value="1"/>
</dbReference>
<evidence type="ECO:0000313" key="7">
    <source>
        <dbReference type="Proteomes" id="UP000316545"/>
    </source>
</evidence>
<comment type="caution">
    <text evidence="6">The sequence shown here is derived from an EMBL/GenBank/DDBJ whole genome shotgun (WGS) entry which is preliminary data.</text>
</comment>
<name>A0A560FTT9_9PROT</name>
<feature type="active site" evidence="3">
    <location>
        <position position="243"/>
    </location>
</feature>
<organism evidence="6 7">
    <name type="scientific">Nitrospirillum amazonense</name>
    <dbReference type="NCBI Taxonomy" id="28077"/>
    <lineage>
        <taxon>Bacteria</taxon>
        <taxon>Pseudomonadati</taxon>
        <taxon>Pseudomonadota</taxon>
        <taxon>Alphaproteobacteria</taxon>
        <taxon>Rhodospirillales</taxon>
        <taxon>Azospirillaceae</taxon>
        <taxon>Nitrospirillum</taxon>
    </lineage>
</organism>
<evidence type="ECO:0000259" key="5">
    <source>
        <dbReference type="Pfam" id="PF00171"/>
    </source>
</evidence>
<dbReference type="FunFam" id="3.40.605.10:FF:000007">
    <property type="entry name" value="NAD/NADP-dependent betaine aldehyde dehydrogenase"/>
    <property type="match status" value="1"/>
</dbReference>
<dbReference type="InterPro" id="IPR016163">
    <property type="entry name" value="Ald_DH_C"/>
</dbReference>
<evidence type="ECO:0000256" key="3">
    <source>
        <dbReference type="PROSITE-ProRule" id="PRU10007"/>
    </source>
</evidence>
<feature type="domain" description="Aldehyde dehydrogenase" evidence="5">
    <location>
        <begin position="19"/>
        <end position="466"/>
    </location>
</feature>
<dbReference type="Gene3D" id="3.40.309.10">
    <property type="entry name" value="Aldehyde Dehydrogenase, Chain A, domain 2"/>
    <property type="match status" value="1"/>
</dbReference>
<dbReference type="PROSITE" id="PS00687">
    <property type="entry name" value="ALDEHYDE_DEHYDR_GLU"/>
    <property type="match status" value="1"/>
</dbReference>
<reference evidence="6 7" key="1">
    <citation type="submission" date="2019-06" db="EMBL/GenBank/DDBJ databases">
        <title>Genomic Encyclopedia of Type Strains, Phase IV (KMG-V): Genome sequencing to study the core and pangenomes of soil and plant-associated prokaryotes.</title>
        <authorList>
            <person name="Whitman W."/>
        </authorList>
    </citation>
    <scope>NUCLEOTIDE SEQUENCE [LARGE SCALE GENOMIC DNA]</scope>
    <source>
        <strain evidence="6 7">BR 11865</strain>
    </source>
</reference>
<protein>
    <submittedName>
        <fullName evidence="6">Acyl-CoA reductase-like NAD-dependent aldehyde dehydrogenase</fullName>
    </submittedName>
</protein>
<dbReference type="Pfam" id="PF00171">
    <property type="entry name" value="Aldedh"/>
    <property type="match status" value="1"/>
</dbReference>
<dbReference type="AlphaFoldDB" id="A0A560FTT9"/>
<dbReference type="InterPro" id="IPR016162">
    <property type="entry name" value="Ald_DH_N"/>
</dbReference>
<evidence type="ECO:0000256" key="1">
    <source>
        <dbReference type="ARBA" id="ARBA00009986"/>
    </source>
</evidence>
<sequence length="471" mass="48556">MTSAPFLLTIGGEGMAADGAFPVIDPATGEPFETAPDASEAHLDLAVAAARAAFLSWRQVDAAARRAAMRAFADAIRAETEALAALLTREQGKPLTAARREVAVAADRIEGTAALDIGGGYLREGPQGPVRLDYVPMGVVGVIAPWNAPLILAMQMVAQALAAGNAVVVKPSPFTPLATLRLGEIAARALPAGLVNTLSGGDALGRWMTTHPGIDKIAFIGSTATGKKVMASAAATLKRVSLELGGNDAAIVLDDVDVAAIVPRLFTSAFVNSGQLCMAVKRVYAQAAIADALAEALAAEARRMRLGNGLEADIDLGPVQNRPQFDKVLAILQDARARGGRILAGGGALDRPGYFIAPTIVTGLAEGARLVDEEQFGPVLPILTVDTEEEAVARANATRFGLGASVWSGDQARAEAVARQLEAGTVWINGHGGATPDLPFGGFKESGIGRGMGVAGLRSYAEIRVVHGARA</sequence>
<dbReference type="InterPro" id="IPR016161">
    <property type="entry name" value="Ald_DH/histidinol_DH"/>
</dbReference>
<keyword evidence="7" id="KW-1185">Reference proteome</keyword>
<dbReference type="PANTHER" id="PTHR11699">
    <property type="entry name" value="ALDEHYDE DEHYDROGENASE-RELATED"/>
    <property type="match status" value="1"/>
</dbReference>
<evidence type="ECO:0000313" key="6">
    <source>
        <dbReference type="EMBL" id="TWB25043.1"/>
    </source>
</evidence>
<keyword evidence="2 4" id="KW-0560">Oxidoreductase</keyword>
<proteinExistence type="inferred from homology"/>
<gene>
    <name evidence="6" type="ORF">FBZ88_111120</name>
</gene>
<dbReference type="InterPro" id="IPR015590">
    <property type="entry name" value="Aldehyde_DH_dom"/>
</dbReference>
<dbReference type="FunFam" id="3.40.309.10:FF:000009">
    <property type="entry name" value="Aldehyde dehydrogenase A"/>
    <property type="match status" value="1"/>
</dbReference>
<dbReference type="SUPFAM" id="SSF53720">
    <property type="entry name" value="ALDH-like"/>
    <property type="match status" value="1"/>
</dbReference>
<dbReference type="Proteomes" id="UP000316545">
    <property type="component" value="Unassembled WGS sequence"/>
</dbReference>
<accession>A0A560FTT9</accession>
<dbReference type="GO" id="GO:0016620">
    <property type="term" value="F:oxidoreductase activity, acting on the aldehyde or oxo group of donors, NAD or NADP as acceptor"/>
    <property type="evidence" value="ECO:0007669"/>
    <property type="project" value="InterPro"/>
</dbReference>
<dbReference type="InterPro" id="IPR029510">
    <property type="entry name" value="Ald_DH_CS_GLU"/>
</dbReference>
<dbReference type="RefSeq" id="WP_145618447.1">
    <property type="nucleotide sequence ID" value="NZ_VITO01000011.1"/>
</dbReference>